<dbReference type="RefSeq" id="WP_191981331.1">
    <property type="nucleotide sequence ID" value="NZ_JBHTLH010000043.1"/>
</dbReference>
<proteinExistence type="predicted"/>
<evidence type="ECO:0000256" key="1">
    <source>
        <dbReference type="SAM" id="MobiDB-lite"/>
    </source>
</evidence>
<gene>
    <name evidence="2" type="ORF">ACFQ22_13580</name>
</gene>
<accession>A0ABW3PML8</accession>
<comment type="caution">
    <text evidence="2">The sequence shown here is derived from an EMBL/GenBank/DDBJ whole genome shotgun (WGS) entry which is preliminary data.</text>
</comment>
<dbReference type="EMBL" id="JBHTLH010000043">
    <property type="protein sequence ID" value="MFD1126371.1"/>
    <property type="molecule type" value="Genomic_DNA"/>
</dbReference>
<organism evidence="2 3">
    <name type="scientific">Lentilactobacillus raoultii</name>
    <dbReference type="NCBI Taxonomy" id="1987503"/>
    <lineage>
        <taxon>Bacteria</taxon>
        <taxon>Bacillati</taxon>
        <taxon>Bacillota</taxon>
        <taxon>Bacilli</taxon>
        <taxon>Lactobacillales</taxon>
        <taxon>Lactobacillaceae</taxon>
        <taxon>Lentilactobacillus</taxon>
    </lineage>
</organism>
<feature type="compositionally biased region" description="Basic and acidic residues" evidence="1">
    <location>
        <begin position="157"/>
        <end position="169"/>
    </location>
</feature>
<name>A0ABW3PML8_9LACO</name>
<reference evidence="3" key="1">
    <citation type="journal article" date="2019" name="Int. J. Syst. Evol. Microbiol.">
        <title>The Global Catalogue of Microorganisms (GCM) 10K type strain sequencing project: providing services to taxonomists for standard genome sequencing and annotation.</title>
        <authorList>
            <consortium name="The Broad Institute Genomics Platform"/>
            <consortium name="The Broad Institute Genome Sequencing Center for Infectious Disease"/>
            <person name="Wu L."/>
            <person name="Ma J."/>
        </authorList>
    </citation>
    <scope>NUCLEOTIDE SEQUENCE [LARGE SCALE GENOMIC DNA]</scope>
    <source>
        <strain evidence="3">CCUG 71848</strain>
    </source>
</reference>
<feature type="region of interest" description="Disordered" evidence="1">
    <location>
        <begin position="76"/>
        <end position="169"/>
    </location>
</feature>
<feature type="compositionally biased region" description="Polar residues" evidence="1">
    <location>
        <begin position="134"/>
        <end position="152"/>
    </location>
</feature>
<protein>
    <submittedName>
        <fullName evidence="2">YtxH domain-containing protein</fullName>
    </submittedName>
</protein>
<keyword evidence="3" id="KW-1185">Reference proteome</keyword>
<sequence length="169" mass="18665">MGKKLVGGLFAGLLGAGLYAAYQKMDENRKHQLKRGLREKTDELKDRAVDYAFYANDAVSDFRDAFKDEFHHTKDHVREASDDLAGKAKSFKSGKNEDKDVRTPAQDDIIVDARDAFGDADYSKATSTEKSEQKNNTSSTKADQSAETSQPNSTDSKSTESDSDDHTSN</sequence>
<feature type="compositionally biased region" description="Basic and acidic residues" evidence="1">
    <location>
        <begin position="76"/>
        <end position="86"/>
    </location>
</feature>
<evidence type="ECO:0000313" key="3">
    <source>
        <dbReference type="Proteomes" id="UP001597156"/>
    </source>
</evidence>
<dbReference type="Proteomes" id="UP001597156">
    <property type="component" value="Unassembled WGS sequence"/>
</dbReference>
<evidence type="ECO:0000313" key="2">
    <source>
        <dbReference type="EMBL" id="MFD1126371.1"/>
    </source>
</evidence>